<protein>
    <submittedName>
        <fullName evidence="2">Uncharacterized protein</fullName>
    </submittedName>
</protein>
<evidence type="ECO:0000313" key="2">
    <source>
        <dbReference type="EMBL" id="GHF93387.1"/>
    </source>
</evidence>
<comment type="caution">
    <text evidence="2">The sequence shown here is derived from an EMBL/GenBank/DDBJ whole genome shotgun (WGS) entry which is preliminary data.</text>
</comment>
<feature type="signal peptide" evidence="1">
    <location>
        <begin position="1"/>
        <end position="20"/>
    </location>
</feature>
<dbReference type="EMBL" id="BNAL01000001">
    <property type="protein sequence ID" value="GHF93387.1"/>
    <property type="molecule type" value="Genomic_DNA"/>
</dbReference>
<accession>A0ABQ3K1N7</accession>
<evidence type="ECO:0000313" key="3">
    <source>
        <dbReference type="Proteomes" id="UP000632154"/>
    </source>
</evidence>
<gene>
    <name evidence="2" type="ORF">GCM10017783_01710</name>
</gene>
<dbReference type="Proteomes" id="UP000632154">
    <property type="component" value="Unassembled WGS sequence"/>
</dbReference>
<keyword evidence="1" id="KW-0732">Signal</keyword>
<proteinExistence type="predicted"/>
<feature type="chain" id="PRO_5047362416" evidence="1">
    <location>
        <begin position="21"/>
        <end position="110"/>
    </location>
</feature>
<name>A0ABQ3K1N7_9DEIO</name>
<organism evidence="2 3">
    <name type="scientific">Deinococcus piscis</name>
    <dbReference type="NCBI Taxonomy" id="394230"/>
    <lineage>
        <taxon>Bacteria</taxon>
        <taxon>Thermotogati</taxon>
        <taxon>Deinococcota</taxon>
        <taxon>Deinococci</taxon>
        <taxon>Deinococcales</taxon>
        <taxon>Deinococcaceae</taxon>
        <taxon>Deinococcus</taxon>
    </lineage>
</organism>
<reference evidence="3" key="1">
    <citation type="journal article" date="2019" name="Int. J. Syst. Evol. Microbiol.">
        <title>The Global Catalogue of Microorganisms (GCM) 10K type strain sequencing project: providing services to taxonomists for standard genome sequencing and annotation.</title>
        <authorList>
            <consortium name="The Broad Institute Genomics Platform"/>
            <consortium name="The Broad Institute Genome Sequencing Center for Infectious Disease"/>
            <person name="Wu L."/>
            <person name="Ma J."/>
        </authorList>
    </citation>
    <scope>NUCLEOTIDE SEQUENCE [LARGE SCALE GENOMIC DNA]</scope>
    <source>
        <strain evidence="3">CGMCC 1.18439</strain>
    </source>
</reference>
<evidence type="ECO:0000256" key="1">
    <source>
        <dbReference type="SAM" id="SignalP"/>
    </source>
</evidence>
<sequence length="110" mass="11179">MERNARSNAAPCKLARSALAALWSCPVPVIPDAAMPDAVISSAGDAAAGAEVLGAELVVCGVASTGDVLAADTVTVRSDGVSAHDRAHRLRHSKNLLFHMGLVSVQCSAC</sequence>
<keyword evidence="3" id="KW-1185">Reference proteome</keyword>